<dbReference type="Proteomes" id="UP001519460">
    <property type="component" value="Unassembled WGS sequence"/>
</dbReference>
<evidence type="ECO:0000313" key="1">
    <source>
        <dbReference type="EMBL" id="KAK7503475.1"/>
    </source>
</evidence>
<dbReference type="InterPro" id="IPR032675">
    <property type="entry name" value="LRR_dom_sf"/>
</dbReference>
<proteinExistence type="predicted"/>
<dbReference type="Pfam" id="PF13855">
    <property type="entry name" value="LRR_8"/>
    <property type="match status" value="1"/>
</dbReference>
<gene>
    <name evidence="1" type="ORF">BaRGS_00005396</name>
</gene>
<keyword evidence="2" id="KW-1185">Reference proteome</keyword>
<dbReference type="AlphaFoldDB" id="A0ABD0LWE2"/>
<dbReference type="InterPro" id="IPR001611">
    <property type="entry name" value="Leu-rich_rpt"/>
</dbReference>
<dbReference type="EMBL" id="JACVVK020000020">
    <property type="protein sequence ID" value="KAK7503475.1"/>
    <property type="molecule type" value="Genomic_DNA"/>
</dbReference>
<protein>
    <submittedName>
        <fullName evidence="1">Uncharacterized protein</fullName>
    </submittedName>
</protein>
<dbReference type="PROSITE" id="PS51450">
    <property type="entry name" value="LRR"/>
    <property type="match status" value="1"/>
</dbReference>
<dbReference type="Gene3D" id="3.80.10.10">
    <property type="entry name" value="Ribonuclease Inhibitor"/>
    <property type="match status" value="1"/>
</dbReference>
<name>A0ABD0LWE2_9CAEN</name>
<accession>A0ABD0LWE2</accession>
<reference evidence="1 2" key="1">
    <citation type="journal article" date="2023" name="Sci. Data">
        <title>Genome assembly of the Korean intertidal mud-creeper Batillaria attramentaria.</title>
        <authorList>
            <person name="Patra A.K."/>
            <person name="Ho P.T."/>
            <person name="Jun S."/>
            <person name="Lee S.J."/>
            <person name="Kim Y."/>
            <person name="Won Y.J."/>
        </authorList>
    </citation>
    <scope>NUCLEOTIDE SEQUENCE [LARGE SCALE GENOMIC DNA]</scope>
    <source>
        <strain evidence="1">Wonlab-2016</strain>
    </source>
</reference>
<dbReference type="SUPFAM" id="SSF52058">
    <property type="entry name" value="L domain-like"/>
    <property type="match status" value="1"/>
</dbReference>
<comment type="caution">
    <text evidence="1">The sequence shown here is derived from an EMBL/GenBank/DDBJ whole genome shotgun (WGS) entry which is preliminary data.</text>
</comment>
<evidence type="ECO:0000313" key="2">
    <source>
        <dbReference type="Proteomes" id="UP001519460"/>
    </source>
</evidence>
<sequence length="157" mass="17562">MGSLAPRNQTHPQLTVSVVAHRIPRFADHLLGLPVASHQLQCSYTSCSCPPDPLLLYCDLTYVPKLSLEIRDLCIIGGKLYEIEQRDFFHNATHIKSLQLQKCSIVSISSDALSCMKRLTKLDLSYNFISKFPESCDASGNVVLPALVFVRSKQKRD</sequence>
<organism evidence="1 2">
    <name type="scientific">Batillaria attramentaria</name>
    <dbReference type="NCBI Taxonomy" id="370345"/>
    <lineage>
        <taxon>Eukaryota</taxon>
        <taxon>Metazoa</taxon>
        <taxon>Spiralia</taxon>
        <taxon>Lophotrochozoa</taxon>
        <taxon>Mollusca</taxon>
        <taxon>Gastropoda</taxon>
        <taxon>Caenogastropoda</taxon>
        <taxon>Sorbeoconcha</taxon>
        <taxon>Cerithioidea</taxon>
        <taxon>Batillariidae</taxon>
        <taxon>Batillaria</taxon>
    </lineage>
</organism>